<comment type="caution">
    <text evidence="1">The sequence shown here is derived from an EMBL/GenBank/DDBJ whole genome shotgun (WGS) entry which is preliminary data.</text>
</comment>
<name>A0ACC5NTT4_9BACT</name>
<proteinExistence type="predicted"/>
<dbReference type="Proteomes" id="UP000569005">
    <property type="component" value="Unassembled WGS sequence"/>
</dbReference>
<dbReference type="EMBL" id="JACHEA010000001">
    <property type="protein sequence ID" value="MBB5337854.1"/>
    <property type="molecule type" value="Genomic_DNA"/>
</dbReference>
<evidence type="ECO:0000313" key="2">
    <source>
        <dbReference type="Proteomes" id="UP000569005"/>
    </source>
</evidence>
<accession>A0ACC5NTT4</accession>
<keyword evidence="2" id="KW-1185">Reference proteome</keyword>
<organism evidence="1 2">
    <name type="scientific">Tunturiibacter gelidiferens</name>
    <dbReference type="NCBI Taxonomy" id="3069689"/>
    <lineage>
        <taxon>Bacteria</taxon>
        <taxon>Pseudomonadati</taxon>
        <taxon>Acidobacteriota</taxon>
        <taxon>Terriglobia</taxon>
        <taxon>Terriglobales</taxon>
        <taxon>Acidobacteriaceae</taxon>
        <taxon>Tunturiibacter</taxon>
    </lineage>
</organism>
<gene>
    <name evidence="1" type="ORF">HDF13_000187</name>
</gene>
<protein>
    <submittedName>
        <fullName evidence="1">Uncharacterized protein</fullName>
    </submittedName>
</protein>
<sequence>MPLFTHGYAKIMISMALTKANSNQLVYLAFVQRRRTLGAKSSFWSFTIRIDILKANR</sequence>
<reference evidence="1" key="1">
    <citation type="submission" date="2020-08" db="EMBL/GenBank/DDBJ databases">
        <title>Genomic Encyclopedia of Type Strains, Phase IV (KMG-V): Genome sequencing to study the core and pangenomes of soil and plant-associated prokaryotes.</title>
        <authorList>
            <person name="Whitman W."/>
        </authorList>
    </citation>
    <scope>NUCLEOTIDE SEQUENCE</scope>
    <source>
        <strain evidence="1">M8UP15</strain>
    </source>
</reference>
<evidence type="ECO:0000313" key="1">
    <source>
        <dbReference type="EMBL" id="MBB5337854.1"/>
    </source>
</evidence>